<evidence type="ECO:0000256" key="1">
    <source>
        <dbReference type="ARBA" id="ARBA00001946"/>
    </source>
</evidence>
<evidence type="ECO:0000256" key="8">
    <source>
        <dbReference type="ARBA" id="ARBA00022573"/>
    </source>
</evidence>
<comment type="cofactor">
    <cofactor evidence="1 19">
        <name>Mg(2+)</name>
        <dbReference type="ChEBI" id="CHEBI:18420"/>
    </cofactor>
</comment>
<dbReference type="InterPro" id="IPR003805">
    <property type="entry name" value="CobS"/>
</dbReference>
<comment type="pathway">
    <text evidence="3 19">Cofactor biosynthesis; adenosylcobalamin biosynthesis; adenosylcobalamin from cob(II)yrinate a,c-diamide: step 7/7.</text>
</comment>
<evidence type="ECO:0000256" key="17">
    <source>
        <dbReference type="ARBA" id="ARBA00048623"/>
    </source>
</evidence>
<dbReference type="NCBIfam" id="NF001278">
    <property type="entry name" value="PRK00235.1-5"/>
    <property type="match status" value="1"/>
</dbReference>
<dbReference type="NCBIfam" id="TIGR00317">
    <property type="entry name" value="cobS"/>
    <property type="match status" value="1"/>
</dbReference>
<dbReference type="PANTHER" id="PTHR34148:SF1">
    <property type="entry name" value="ADENOSYLCOBINAMIDE-GDP RIBAZOLETRANSFERASE"/>
    <property type="match status" value="1"/>
</dbReference>
<evidence type="ECO:0000313" key="20">
    <source>
        <dbReference type="EMBL" id="QGU33632.1"/>
    </source>
</evidence>
<dbReference type="UniPathway" id="UPA00148">
    <property type="reaction ID" value="UER00238"/>
</dbReference>
<evidence type="ECO:0000256" key="12">
    <source>
        <dbReference type="ARBA" id="ARBA00022989"/>
    </source>
</evidence>
<organism evidence="20 21">
    <name type="scientific">Thermochromatium tepidum ATCC 43061</name>
    <dbReference type="NCBI Taxonomy" id="316276"/>
    <lineage>
        <taxon>Bacteria</taxon>
        <taxon>Pseudomonadati</taxon>
        <taxon>Pseudomonadota</taxon>
        <taxon>Gammaproteobacteria</taxon>
        <taxon>Chromatiales</taxon>
        <taxon>Chromatiaceae</taxon>
        <taxon>Thermochromatium</taxon>
    </lineage>
</organism>
<proteinExistence type="inferred from homology"/>
<comment type="similarity">
    <text evidence="4 19">Belongs to the CobS family.</text>
</comment>
<reference evidence="20 21" key="1">
    <citation type="submission" date="2019-12" db="EMBL/GenBank/DDBJ databases">
        <title>The complete genome of the thermophilic, anoxygenic phototrophic gammaproteobacterium Thermochromatium tepidum.</title>
        <authorList>
            <person name="Sattley W.M."/>
            <person name="Swingley W.D."/>
            <person name="Burchell B.M."/>
            <person name="Gurbani S.A."/>
            <person name="Kujawa C.M."/>
            <person name="Nuccio D.A."/>
            <person name="Schladweiler J."/>
            <person name="Shaffer K.N."/>
            <person name="Stokes L.M."/>
            <person name="Touchman J.W."/>
            <person name="Blankenship R.E."/>
            <person name="Madigan M.T."/>
        </authorList>
    </citation>
    <scope>NUCLEOTIDE SEQUENCE [LARGE SCALE GENOMIC DNA]</scope>
    <source>
        <strain evidence="20 21">ATCC 43061</strain>
    </source>
</reference>
<keyword evidence="11 19" id="KW-0460">Magnesium</keyword>
<dbReference type="GO" id="GO:0005886">
    <property type="term" value="C:plasma membrane"/>
    <property type="evidence" value="ECO:0007669"/>
    <property type="project" value="UniProtKB-SubCell"/>
</dbReference>
<gene>
    <name evidence="19" type="primary">cobS</name>
    <name evidence="20" type="ORF">E6P07_11985</name>
</gene>
<evidence type="ECO:0000256" key="15">
    <source>
        <dbReference type="ARBA" id="ARBA00032605"/>
    </source>
</evidence>
<dbReference type="GO" id="GO:0008818">
    <property type="term" value="F:cobalamin 5'-phosphate synthase activity"/>
    <property type="evidence" value="ECO:0007669"/>
    <property type="project" value="UniProtKB-UniRule"/>
</dbReference>
<dbReference type="GO" id="GO:0009236">
    <property type="term" value="P:cobalamin biosynthetic process"/>
    <property type="evidence" value="ECO:0007669"/>
    <property type="project" value="UniProtKB-UniRule"/>
</dbReference>
<comment type="subcellular location">
    <subcellularLocation>
        <location evidence="2 19">Cell membrane</location>
        <topology evidence="2 19">Multi-pass membrane protein</topology>
    </subcellularLocation>
</comment>
<keyword evidence="13 19" id="KW-0472">Membrane</keyword>
<protein>
    <recommendedName>
        <fullName evidence="6 19">Adenosylcobinamide-GDP ribazoletransferase</fullName>
        <ecNumber evidence="5 19">2.7.8.26</ecNumber>
    </recommendedName>
    <alternativeName>
        <fullName evidence="16 19">Cobalamin synthase</fullName>
    </alternativeName>
    <alternativeName>
        <fullName evidence="15 19">Cobalamin-5'-phosphate synthase</fullName>
    </alternativeName>
</protein>
<dbReference type="Pfam" id="PF02654">
    <property type="entry name" value="CobS"/>
    <property type="match status" value="1"/>
</dbReference>
<evidence type="ECO:0000256" key="7">
    <source>
        <dbReference type="ARBA" id="ARBA00022475"/>
    </source>
</evidence>
<keyword evidence="8 19" id="KW-0169">Cobalamin biosynthesis</keyword>
<keyword evidence="12 19" id="KW-1133">Transmembrane helix</keyword>
<sequence length="253" mass="27028">MTRLRPFWIAGRFLSRLPFPDPGPTAPTEVGRSVPWYPLVGLLMGLPAALAALLLADTPSDLAAALVLILWVWSSGGLHLDGLADSADAWIGGLGSRERTLEIMKDPRSGPAAVTAIVLTLLLKWSALKTLVATGVLWPLLIVPLLARAQLPLLLLTTHYARTQGMASDQFHHLPRRMAWLSLVLSGLATLVVAGWIGAALILAVLTLYWFARRAMLARISGFTGDTAGALVELTETLALALCALVGVETFDS</sequence>
<keyword evidence="9 19" id="KW-0808">Transferase</keyword>
<accession>A0A6I6E6Z8</accession>
<keyword evidence="7 19" id="KW-1003">Cell membrane</keyword>
<feature type="transmembrane region" description="Helical" evidence="19">
    <location>
        <begin position="110"/>
        <end position="128"/>
    </location>
</feature>
<evidence type="ECO:0000256" key="3">
    <source>
        <dbReference type="ARBA" id="ARBA00004663"/>
    </source>
</evidence>
<dbReference type="KEGG" id="ttp:E6P07_11985"/>
<evidence type="ECO:0000256" key="16">
    <source>
        <dbReference type="ARBA" id="ARBA00032853"/>
    </source>
</evidence>
<evidence type="ECO:0000313" key="21">
    <source>
        <dbReference type="Proteomes" id="UP000426424"/>
    </source>
</evidence>
<evidence type="ECO:0000256" key="5">
    <source>
        <dbReference type="ARBA" id="ARBA00013200"/>
    </source>
</evidence>
<evidence type="ECO:0000256" key="18">
    <source>
        <dbReference type="ARBA" id="ARBA00049504"/>
    </source>
</evidence>
<keyword evidence="21" id="KW-1185">Reference proteome</keyword>
<evidence type="ECO:0000256" key="2">
    <source>
        <dbReference type="ARBA" id="ARBA00004651"/>
    </source>
</evidence>
<comment type="catalytic activity">
    <reaction evidence="17 19">
        <text>alpha-ribazole + adenosylcob(III)inamide-GDP = adenosylcob(III)alamin + GMP + H(+)</text>
        <dbReference type="Rhea" id="RHEA:16049"/>
        <dbReference type="ChEBI" id="CHEBI:10329"/>
        <dbReference type="ChEBI" id="CHEBI:15378"/>
        <dbReference type="ChEBI" id="CHEBI:18408"/>
        <dbReference type="ChEBI" id="CHEBI:58115"/>
        <dbReference type="ChEBI" id="CHEBI:60487"/>
        <dbReference type="EC" id="2.7.8.26"/>
    </reaction>
</comment>
<dbReference type="PANTHER" id="PTHR34148">
    <property type="entry name" value="ADENOSYLCOBINAMIDE-GDP RIBAZOLETRANSFERASE"/>
    <property type="match status" value="1"/>
</dbReference>
<keyword evidence="10 19" id="KW-0812">Transmembrane</keyword>
<evidence type="ECO:0000256" key="9">
    <source>
        <dbReference type="ARBA" id="ARBA00022679"/>
    </source>
</evidence>
<feature type="transmembrane region" description="Helical" evidence="19">
    <location>
        <begin position="36"/>
        <end position="55"/>
    </location>
</feature>
<name>A0A6I6E6Z8_THETI</name>
<evidence type="ECO:0000256" key="14">
    <source>
        <dbReference type="ARBA" id="ARBA00025228"/>
    </source>
</evidence>
<evidence type="ECO:0000256" key="6">
    <source>
        <dbReference type="ARBA" id="ARBA00015850"/>
    </source>
</evidence>
<evidence type="ECO:0000256" key="19">
    <source>
        <dbReference type="HAMAP-Rule" id="MF_00719"/>
    </source>
</evidence>
<dbReference type="EC" id="2.7.8.26" evidence="5 19"/>
<evidence type="ECO:0000256" key="10">
    <source>
        <dbReference type="ARBA" id="ARBA00022692"/>
    </source>
</evidence>
<dbReference type="GO" id="GO:0051073">
    <property type="term" value="F:adenosylcobinamide-GDP ribazoletransferase activity"/>
    <property type="evidence" value="ECO:0007669"/>
    <property type="project" value="UniProtKB-UniRule"/>
</dbReference>
<dbReference type="HAMAP" id="MF_00719">
    <property type="entry name" value="CobS"/>
    <property type="match status" value="1"/>
</dbReference>
<comment type="catalytic activity">
    <reaction evidence="18 19">
        <text>alpha-ribazole 5'-phosphate + adenosylcob(III)inamide-GDP = adenosylcob(III)alamin 5'-phosphate + GMP + H(+)</text>
        <dbReference type="Rhea" id="RHEA:23560"/>
        <dbReference type="ChEBI" id="CHEBI:15378"/>
        <dbReference type="ChEBI" id="CHEBI:57918"/>
        <dbReference type="ChEBI" id="CHEBI:58115"/>
        <dbReference type="ChEBI" id="CHEBI:60487"/>
        <dbReference type="ChEBI" id="CHEBI:60493"/>
        <dbReference type="EC" id="2.7.8.26"/>
    </reaction>
</comment>
<evidence type="ECO:0000256" key="11">
    <source>
        <dbReference type="ARBA" id="ARBA00022842"/>
    </source>
</evidence>
<comment type="function">
    <text evidence="14 19">Joins adenosylcobinamide-GDP and alpha-ribazole to generate adenosylcobalamin (Ado-cobalamin). Also synthesizes adenosylcobalamin 5'-phosphate from adenosylcobinamide-GDP and alpha-ribazole 5'-phosphate.</text>
</comment>
<dbReference type="EMBL" id="CP039268">
    <property type="protein sequence ID" value="QGU33632.1"/>
    <property type="molecule type" value="Genomic_DNA"/>
</dbReference>
<evidence type="ECO:0000256" key="13">
    <source>
        <dbReference type="ARBA" id="ARBA00023136"/>
    </source>
</evidence>
<dbReference type="Proteomes" id="UP000426424">
    <property type="component" value="Chromosome"/>
</dbReference>
<feature type="transmembrane region" description="Helical" evidence="19">
    <location>
        <begin position="135"/>
        <end position="158"/>
    </location>
</feature>
<dbReference type="RefSeq" id="WP_153975821.1">
    <property type="nucleotide sequence ID" value="NZ_CP039268.1"/>
</dbReference>
<dbReference type="OrthoDB" id="9794626at2"/>
<dbReference type="AlphaFoldDB" id="A0A6I6E6Z8"/>
<evidence type="ECO:0000256" key="4">
    <source>
        <dbReference type="ARBA" id="ARBA00010561"/>
    </source>
</evidence>
<feature type="transmembrane region" description="Helical" evidence="19">
    <location>
        <begin position="178"/>
        <end position="211"/>
    </location>
</feature>
<feature type="transmembrane region" description="Helical" evidence="19">
    <location>
        <begin position="62"/>
        <end position="80"/>
    </location>
</feature>